<proteinExistence type="predicted"/>
<name>A0AAD8R1E0_LOLMU</name>
<dbReference type="EMBL" id="JAUUTY010000007">
    <property type="protein sequence ID" value="KAK1612057.1"/>
    <property type="molecule type" value="Genomic_DNA"/>
</dbReference>
<protein>
    <recommendedName>
        <fullName evidence="3">Retrotransposon gag domain-containing protein</fullName>
    </recommendedName>
</protein>
<dbReference type="PANTHER" id="PTHR47481">
    <property type="match status" value="1"/>
</dbReference>
<dbReference type="PANTHER" id="PTHR47481:SF31">
    <property type="entry name" value="OS01G0873500 PROTEIN"/>
    <property type="match status" value="1"/>
</dbReference>
<gene>
    <name evidence="1" type="ORF">QYE76_035730</name>
</gene>
<reference evidence="1" key="1">
    <citation type="submission" date="2023-07" db="EMBL/GenBank/DDBJ databases">
        <title>A chromosome-level genome assembly of Lolium multiflorum.</title>
        <authorList>
            <person name="Chen Y."/>
            <person name="Copetti D."/>
            <person name="Kolliker R."/>
            <person name="Studer B."/>
        </authorList>
    </citation>
    <scope>NUCLEOTIDE SEQUENCE</scope>
    <source>
        <strain evidence="1">02402/16</strain>
        <tissue evidence="1">Leaf</tissue>
    </source>
</reference>
<evidence type="ECO:0000313" key="1">
    <source>
        <dbReference type="EMBL" id="KAK1612057.1"/>
    </source>
</evidence>
<evidence type="ECO:0000313" key="2">
    <source>
        <dbReference type="Proteomes" id="UP001231189"/>
    </source>
</evidence>
<evidence type="ECO:0008006" key="3">
    <source>
        <dbReference type="Google" id="ProtNLM"/>
    </source>
</evidence>
<sequence>MIGRRDPGPGRAALWCRRPVDPPTPPLRLYKGLHERDIFDLFLPEFDKPWVIHLRETCCCSTNLCSWRPNTVYKNRSSRRHQPATEITTREGDKAVTIPNSAYHHWWTQDQKVLGFLLGAMEPSISCQLIGCKTAAAAWTSVHAMFGAHSRANVRNIRRQLQSLRKEDRSAADYMHMMKSLADSMAAAGSPISDDDLVDYIITGLGSA</sequence>
<organism evidence="1 2">
    <name type="scientific">Lolium multiflorum</name>
    <name type="common">Italian ryegrass</name>
    <name type="synonym">Lolium perenne subsp. multiflorum</name>
    <dbReference type="NCBI Taxonomy" id="4521"/>
    <lineage>
        <taxon>Eukaryota</taxon>
        <taxon>Viridiplantae</taxon>
        <taxon>Streptophyta</taxon>
        <taxon>Embryophyta</taxon>
        <taxon>Tracheophyta</taxon>
        <taxon>Spermatophyta</taxon>
        <taxon>Magnoliopsida</taxon>
        <taxon>Liliopsida</taxon>
        <taxon>Poales</taxon>
        <taxon>Poaceae</taxon>
        <taxon>BOP clade</taxon>
        <taxon>Pooideae</taxon>
        <taxon>Poodae</taxon>
        <taxon>Poeae</taxon>
        <taxon>Poeae Chloroplast Group 2 (Poeae type)</taxon>
        <taxon>Loliodinae</taxon>
        <taxon>Loliinae</taxon>
        <taxon>Lolium</taxon>
    </lineage>
</organism>
<dbReference type="Pfam" id="PF14223">
    <property type="entry name" value="Retrotran_gag_2"/>
    <property type="match status" value="1"/>
</dbReference>
<comment type="caution">
    <text evidence="1">The sequence shown here is derived from an EMBL/GenBank/DDBJ whole genome shotgun (WGS) entry which is preliminary data.</text>
</comment>
<dbReference type="Proteomes" id="UP001231189">
    <property type="component" value="Unassembled WGS sequence"/>
</dbReference>
<dbReference type="AlphaFoldDB" id="A0AAD8R1E0"/>
<keyword evidence="2" id="KW-1185">Reference proteome</keyword>
<accession>A0AAD8R1E0</accession>